<feature type="region of interest" description="Disordered" evidence="1">
    <location>
        <begin position="767"/>
        <end position="799"/>
    </location>
</feature>
<feature type="domain" description="Thioester" evidence="3">
    <location>
        <begin position="189"/>
        <end position="330"/>
    </location>
</feature>
<dbReference type="Gene3D" id="2.30.30.670">
    <property type="entry name" value="Thioester domain"/>
    <property type="match status" value="1"/>
</dbReference>
<evidence type="ECO:0000259" key="5">
    <source>
        <dbReference type="Pfam" id="PF18202"/>
    </source>
</evidence>
<evidence type="ECO:0000259" key="3">
    <source>
        <dbReference type="Pfam" id="PF08341"/>
    </source>
</evidence>
<dbReference type="InterPro" id="IPR013783">
    <property type="entry name" value="Ig-like_fold"/>
</dbReference>
<gene>
    <name evidence="6" type="ORF">JTE88_08590</name>
</gene>
<keyword evidence="7" id="KW-1185">Reference proteome</keyword>
<dbReference type="Proteomes" id="UP000602653">
    <property type="component" value="Chromosome"/>
</dbReference>
<evidence type="ECO:0000259" key="4">
    <source>
        <dbReference type="Pfam" id="PF17802"/>
    </source>
</evidence>
<dbReference type="InterPro" id="IPR041033">
    <property type="entry name" value="SpaA_PFL_dom_1"/>
</dbReference>
<dbReference type="NCBIfam" id="TIGR03934">
    <property type="entry name" value="TQXA_dom"/>
    <property type="match status" value="1"/>
</dbReference>
<dbReference type="Pfam" id="PF18202">
    <property type="entry name" value="TQ"/>
    <property type="match status" value="2"/>
</dbReference>
<dbReference type="Gene3D" id="1.10.150.480">
    <property type="match status" value="1"/>
</dbReference>
<dbReference type="InterPro" id="IPR013552">
    <property type="entry name" value="Thioester_dom"/>
</dbReference>
<dbReference type="Gene3D" id="2.60.40.10">
    <property type="entry name" value="Immunoglobulins"/>
    <property type="match status" value="2"/>
</dbReference>
<keyword evidence="2" id="KW-0472">Membrane</keyword>
<keyword evidence="2" id="KW-1133">Transmembrane helix</keyword>
<feature type="domain" description="T-Q ester bond containing" evidence="5">
    <location>
        <begin position="383"/>
        <end position="513"/>
    </location>
</feature>
<protein>
    <submittedName>
        <fullName evidence="6">Cys-Gln thioester bond-forming surface protein</fullName>
    </submittedName>
</protein>
<dbReference type="InterPro" id="IPR041100">
    <property type="entry name" value="TQ"/>
</dbReference>
<evidence type="ECO:0000313" key="6">
    <source>
        <dbReference type="EMBL" id="QRV02116.1"/>
    </source>
</evidence>
<feature type="domain" description="SpaA-like prealbumin fold" evidence="4">
    <location>
        <begin position="50"/>
        <end position="128"/>
    </location>
</feature>
<dbReference type="NCBIfam" id="NF012162">
    <property type="entry name" value="surf_Nterm_1"/>
    <property type="match status" value="1"/>
</dbReference>
<dbReference type="EMBL" id="CP070228">
    <property type="protein sequence ID" value="QRV02116.1"/>
    <property type="molecule type" value="Genomic_DNA"/>
</dbReference>
<sequence length="829" mass="89320">MSTCNIIDRQLGGLGRRITCVVATIVLLISIMGFNYSSQAQGAELRKIDLNISKIGADTNKSLEGSKLEIRRNQNGSTGVTIEEWESDGSLHQTKLMPGEYKLLEKEAPKGYSLAEPIIFKVQSDGSVLVKDSSGSFVETPLKHIDSKSVTAFSDFNDDSMSWPGTPYGKFYYAKTTDSAEENSGKGEVVYCLNIERKAPPESYDGTGNDVKPNILQPNIVTYERVNDKNVAKYLDGAVTDFQEGTYDKLAKIVWAGYPNDSQNIGQELKLTATQFRTATQLAIYHLTDNFDVQKAVNEGKESHGFEGILKNEEPNSSVKKAYEKLIAYAGNTDEQLPGNSTLNFYSASQPGYQNLIGTKLDNPSYVPTLQMVDKKQEEPSLPKISTEATIDGEKEKTLSQAKSVEVVDTIAWKDLPAGKYVAEATYVVNNAGQESVVVGEQKFVVTKDQAAFGEATVPVILTIPESALTADGQPVKFTVLERVFKADDAGKKTGDAVAEHVEKDSDDQTVTVTVKKPVAPKPSISTVATVNGEKSVELDGVKPVEVVDTIAWKDLPAGKYVAEATYVVNNAGQESVVVGEQKFVVTKDQAAFGEATVPVILTIPESALTADGQPVKFTVLERVFKADDAGKKTGDAVAEHVEKDSDDQTVTVTVKKPIAPAPSTVAVNFSKVIAGQGDELKGAALKIVKGDKADGSDVVAEWISTGAVKTFELNEGIYTLVEDQAPLGFLKAEAITFRVTNTVDSKKIEILQNGVWVEAKDSTITMEDVRDTSPKTPAPEKKQTPETPKPVPNQSGNLAKTGINLAGLSMVTLLLVAGGAVLLRRKKA</sequence>
<dbReference type="InterPro" id="IPR023849">
    <property type="entry name" value="TQXA_dom"/>
</dbReference>
<dbReference type="RefSeq" id="WP_204424378.1">
    <property type="nucleotide sequence ID" value="NZ_CP070228.1"/>
</dbReference>
<evidence type="ECO:0000256" key="1">
    <source>
        <dbReference type="SAM" id="MobiDB-lite"/>
    </source>
</evidence>
<feature type="transmembrane region" description="Helical" evidence="2">
    <location>
        <begin position="803"/>
        <end position="824"/>
    </location>
</feature>
<evidence type="ECO:0000256" key="2">
    <source>
        <dbReference type="SAM" id="Phobius"/>
    </source>
</evidence>
<feature type="domain" description="T-Q ester bond containing" evidence="5">
    <location>
        <begin position="523"/>
        <end position="653"/>
    </location>
</feature>
<proteinExistence type="predicted"/>
<accession>A0ABX7IGM0</accession>
<dbReference type="NCBIfam" id="NF033903">
    <property type="entry name" value="VaFE_rpt"/>
    <property type="match status" value="2"/>
</dbReference>
<reference evidence="6 7" key="1">
    <citation type="submission" date="2021-02" db="EMBL/GenBank/DDBJ databases">
        <title>Complete Genome Sequence of Arcanobacterium phocisimile strain DSM 26142T from a harbour seal.</title>
        <authorList>
            <person name="Borowiak M."/>
            <person name="Alssahen M."/>
            <person name="Malorny B."/>
            <person name="Laemmler C."/>
            <person name="Siebert U."/>
            <person name="Ploetz M."/>
            <person name="Abdulmawjood A."/>
        </authorList>
    </citation>
    <scope>NUCLEOTIDE SEQUENCE [LARGE SCALE GENOMIC DNA]</scope>
    <source>
        <strain evidence="6 7">DSM 26142</strain>
    </source>
</reference>
<evidence type="ECO:0000313" key="7">
    <source>
        <dbReference type="Proteomes" id="UP000602653"/>
    </source>
</evidence>
<organism evidence="6 7">
    <name type="scientific">Arcanobacterium phocisimile</name>
    <dbReference type="NCBI Taxonomy" id="1302235"/>
    <lineage>
        <taxon>Bacteria</taxon>
        <taxon>Bacillati</taxon>
        <taxon>Actinomycetota</taxon>
        <taxon>Actinomycetes</taxon>
        <taxon>Actinomycetales</taxon>
        <taxon>Actinomycetaceae</taxon>
        <taxon>Arcanobacterium</taxon>
    </lineage>
</organism>
<keyword evidence="2" id="KW-0812">Transmembrane</keyword>
<dbReference type="Pfam" id="PF08341">
    <property type="entry name" value="TED"/>
    <property type="match status" value="1"/>
</dbReference>
<dbReference type="Gene3D" id="2.60.40.3930">
    <property type="match status" value="2"/>
</dbReference>
<feature type="domain" description="SpaA-like prealbumin fold" evidence="4">
    <location>
        <begin position="668"/>
        <end position="750"/>
    </location>
</feature>
<name>A0ABX7IGM0_9ACTO</name>
<feature type="compositionally biased region" description="Basic and acidic residues" evidence="1">
    <location>
        <begin position="768"/>
        <end position="785"/>
    </location>
</feature>
<dbReference type="Pfam" id="PF17802">
    <property type="entry name" value="SpaA"/>
    <property type="match status" value="2"/>
</dbReference>
<feature type="transmembrane region" description="Helical" evidence="2">
    <location>
        <begin position="18"/>
        <end position="36"/>
    </location>
</feature>